<sequence length="135" mass="15955">MALGEYFRRWVAGVFTGMEPEHNPRFCTCLVLDSESVASVAALPEELPLLRCAVDREEKQKFMNTGEGAWVWLLETDYMAEPESHEDAYRGWMKMDLRDVEFSWFRRLGRGISRKRDHFEHEEREPGSGIYWFDE</sequence>
<accession>A0AAN6TED4</accession>
<name>A0AAN6TED4_9PEZI</name>
<proteinExistence type="predicted"/>
<reference evidence="1" key="1">
    <citation type="journal article" date="2023" name="Mol. Phylogenet. Evol.">
        <title>Genome-scale phylogeny and comparative genomics of the fungal order Sordariales.</title>
        <authorList>
            <person name="Hensen N."/>
            <person name="Bonometti L."/>
            <person name="Westerberg I."/>
            <person name="Brannstrom I.O."/>
            <person name="Guillou S."/>
            <person name="Cros-Aarteil S."/>
            <person name="Calhoun S."/>
            <person name="Haridas S."/>
            <person name="Kuo A."/>
            <person name="Mondo S."/>
            <person name="Pangilinan J."/>
            <person name="Riley R."/>
            <person name="LaButti K."/>
            <person name="Andreopoulos B."/>
            <person name="Lipzen A."/>
            <person name="Chen C."/>
            <person name="Yan M."/>
            <person name="Daum C."/>
            <person name="Ng V."/>
            <person name="Clum A."/>
            <person name="Steindorff A."/>
            <person name="Ohm R.A."/>
            <person name="Martin F."/>
            <person name="Silar P."/>
            <person name="Natvig D.O."/>
            <person name="Lalanne C."/>
            <person name="Gautier V."/>
            <person name="Ament-Velasquez S.L."/>
            <person name="Kruys A."/>
            <person name="Hutchinson M.I."/>
            <person name="Powell A.J."/>
            <person name="Barry K."/>
            <person name="Miller A.N."/>
            <person name="Grigoriev I.V."/>
            <person name="Debuchy R."/>
            <person name="Gladieux P."/>
            <person name="Hiltunen Thoren M."/>
            <person name="Johannesson H."/>
        </authorList>
    </citation>
    <scope>NUCLEOTIDE SEQUENCE</scope>
    <source>
        <strain evidence="1">CBS 508.74</strain>
    </source>
</reference>
<reference evidence="1" key="2">
    <citation type="submission" date="2023-05" db="EMBL/GenBank/DDBJ databases">
        <authorList>
            <consortium name="Lawrence Berkeley National Laboratory"/>
            <person name="Steindorff A."/>
            <person name="Hensen N."/>
            <person name="Bonometti L."/>
            <person name="Westerberg I."/>
            <person name="Brannstrom I.O."/>
            <person name="Guillou S."/>
            <person name="Cros-Aarteil S."/>
            <person name="Calhoun S."/>
            <person name="Haridas S."/>
            <person name="Kuo A."/>
            <person name="Mondo S."/>
            <person name="Pangilinan J."/>
            <person name="Riley R."/>
            <person name="Labutti K."/>
            <person name="Andreopoulos B."/>
            <person name="Lipzen A."/>
            <person name="Chen C."/>
            <person name="Yanf M."/>
            <person name="Daum C."/>
            <person name="Ng V."/>
            <person name="Clum A."/>
            <person name="Ohm R."/>
            <person name="Martin F."/>
            <person name="Silar P."/>
            <person name="Natvig D."/>
            <person name="Lalanne C."/>
            <person name="Gautier V."/>
            <person name="Ament-Velasquez S.L."/>
            <person name="Kruys A."/>
            <person name="Hutchinson M.I."/>
            <person name="Powell A.J."/>
            <person name="Barry K."/>
            <person name="Miller A.N."/>
            <person name="Grigoriev I.V."/>
            <person name="Debuchy R."/>
            <person name="Gladieux P."/>
            <person name="Thoren M.H."/>
            <person name="Johannesson H."/>
        </authorList>
    </citation>
    <scope>NUCLEOTIDE SEQUENCE</scope>
    <source>
        <strain evidence="1">CBS 508.74</strain>
    </source>
</reference>
<evidence type="ECO:0000313" key="1">
    <source>
        <dbReference type="EMBL" id="KAK4112887.1"/>
    </source>
</evidence>
<dbReference type="GeneID" id="89942248"/>
<dbReference type="Proteomes" id="UP001302812">
    <property type="component" value="Unassembled WGS sequence"/>
</dbReference>
<protein>
    <submittedName>
        <fullName evidence="1">Uncharacterized protein</fullName>
    </submittedName>
</protein>
<evidence type="ECO:0000313" key="2">
    <source>
        <dbReference type="Proteomes" id="UP001302812"/>
    </source>
</evidence>
<dbReference type="EMBL" id="MU853341">
    <property type="protein sequence ID" value="KAK4112887.1"/>
    <property type="molecule type" value="Genomic_DNA"/>
</dbReference>
<keyword evidence="2" id="KW-1185">Reference proteome</keyword>
<dbReference type="AlphaFoldDB" id="A0AAN6TED4"/>
<comment type="caution">
    <text evidence="1">The sequence shown here is derived from an EMBL/GenBank/DDBJ whole genome shotgun (WGS) entry which is preliminary data.</text>
</comment>
<organism evidence="1 2">
    <name type="scientific">Canariomyces notabilis</name>
    <dbReference type="NCBI Taxonomy" id="2074819"/>
    <lineage>
        <taxon>Eukaryota</taxon>
        <taxon>Fungi</taxon>
        <taxon>Dikarya</taxon>
        <taxon>Ascomycota</taxon>
        <taxon>Pezizomycotina</taxon>
        <taxon>Sordariomycetes</taxon>
        <taxon>Sordariomycetidae</taxon>
        <taxon>Sordariales</taxon>
        <taxon>Chaetomiaceae</taxon>
        <taxon>Canariomyces</taxon>
    </lineage>
</organism>
<dbReference type="RefSeq" id="XP_064670457.1">
    <property type="nucleotide sequence ID" value="XM_064818123.1"/>
</dbReference>
<gene>
    <name evidence="1" type="ORF">N656DRAFT_80142</name>
</gene>